<evidence type="ECO:0000313" key="7">
    <source>
        <dbReference type="Proteomes" id="UP001163046"/>
    </source>
</evidence>
<reference evidence="6" key="1">
    <citation type="submission" date="2023-01" db="EMBL/GenBank/DDBJ databases">
        <title>Genome assembly of the deep-sea coral Lophelia pertusa.</title>
        <authorList>
            <person name="Herrera S."/>
            <person name="Cordes E."/>
        </authorList>
    </citation>
    <scope>NUCLEOTIDE SEQUENCE</scope>
    <source>
        <strain evidence="6">USNM1676648</strain>
        <tissue evidence="6">Polyp</tissue>
    </source>
</reference>
<dbReference type="GO" id="GO:0005737">
    <property type="term" value="C:cytoplasm"/>
    <property type="evidence" value="ECO:0007669"/>
    <property type="project" value="UniProtKB-SubCell"/>
</dbReference>
<evidence type="ECO:0000313" key="6">
    <source>
        <dbReference type="EMBL" id="KAJ7391797.1"/>
    </source>
</evidence>
<dbReference type="Proteomes" id="UP001163046">
    <property type="component" value="Unassembled WGS sequence"/>
</dbReference>
<gene>
    <name evidence="6" type="primary">STK11IP</name>
    <name evidence="6" type="ORF">OS493_016085</name>
</gene>
<dbReference type="PANTHER" id="PTHR15454">
    <property type="entry name" value="NISCHARIN RELATED"/>
    <property type="match status" value="1"/>
</dbReference>
<dbReference type="SUPFAM" id="SSF52075">
    <property type="entry name" value="Outer arm dynein light chain 1"/>
    <property type="match status" value="1"/>
</dbReference>
<protein>
    <submittedName>
        <fullName evidence="6">Protein kinase binding</fullName>
    </submittedName>
</protein>
<dbReference type="InterPro" id="IPR001611">
    <property type="entry name" value="Leu-rich_rpt"/>
</dbReference>
<dbReference type="Gene3D" id="3.80.10.10">
    <property type="entry name" value="Ribonuclease Inhibitor"/>
    <property type="match status" value="2"/>
</dbReference>
<comment type="subcellular location">
    <subcellularLocation>
        <location evidence="1">Cytoplasm</location>
    </subcellularLocation>
</comment>
<keyword evidence="6" id="KW-0418">Kinase</keyword>
<comment type="caution">
    <text evidence="6">The sequence shown here is derived from an EMBL/GenBank/DDBJ whole genome shotgun (WGS) entry which is preliminary data.</text>
</comment>
<name>A0A9X0D905_9CNID</name>
<dbReference type="OrthoDB" id="5990544at2759"/>
<dbReference type="InterPro" id="IPR032675">
    <property type="entry name" value="LRR_dom_sf"/>
</dbReference>
<keyword evidence="2" id="KW-0963">Cytoplasm</keyword>
<keyword evidence="7" id="KW-1185">Reference proteome</keyword>
<dbReference type="AlphaFoldDB" id="A0A9X0D905"/>
<evidence type="ECO:0000256" key="4">
    <source>
        <dbReference type="ARBA" id="ARBA00022737"/>
    </source>
</evidence>
<organism evidence="6 7">
    <name type="scientific">Desmophyllum pertusum</name>
    <dbReference type="NCBI Taxonomy" id="174260"/>
    <lineage>
        <taxon>Eukaryota</taxon>
        <taxon>Metazoa</taxon>
        <taxon>Cnidaria</taxon>
        <taxon>Anthozoa</taxon>
        <taxon>Hexacorallia</taxon>
        <taxon>Scleractinia</taxon>
        <taxon>Caryophylliina</taxon>
        <taxon>Caryophylliidae</taxon>
        <taxon>Desmophyllum</taxon>
    </lineage>
</organism>
<keyword evidence="3" id="KW-0433">Leucine-rich repeat</keyword>
<keyword evidence="6" id="KW-0808">Transferase</keyword>
<sequence length="369" mass="41365">MPYHGGHELMVKLSTLLHLHGDPILRQGEPAQGTNDRGTNQQREVHISYRDKAAITFLLDFLRRTPSLRLVPGACSHFDGLVNISCFRALQVLEIKKVPVGFIRGFQSLRPQLKTLICKKSLISLNEVLVHCGGDLLNAPSAWPHLKNVDFSYNGIVQLDNSVKLLPAVKILNLSHNNIHTAQDDNESLCNWQYLSDVQHLNVGFNQMDCIPVPLAQVGLITFQNMTTLLLKNNNLQNLKGLQAFSKLRFLDVSFNCIASLSELTPLAFLHDLISLNLQGNPVVFCPFYRRATIACLYPIPRVEPIKIDEKPLDSEEQVLLGRNVYPVSMLSYIPETPLPHPRVRAIRKVATEDLPESSESQEESDSNA</sequence>
<feature type="region of interest" description="Disordered" evidence="5">
    <location>
        <begin position="350"/>
        <end position="369"/>
    </location>
</feature>
<dbReference type="PANTHER" id="PTHR15454:SF69">
    <property type="entry name" value="SERINE_THREONINE-PROTEIN KINASE 11-INTERACTING PROTEIN"/>
    <property type="match status" value="1"/>
</dbReference>
<evidence type="ECO:0000256" key="3">
    <source>
        <dbReference type="ARBA" id="ARBA00022614"/>
    </source>
</evidence>
<evidence type="ECO:0000256" key="1">
    <source>
        <dbReference type="ARBA" id="ARBA00004496"/>
    </source>
</evidence>
<proteinExistence type="predicted"/>
<evidence type="ECO:0000256" key="5">
    <source>
        <dbReference type="SAM" id="MobiDB-lite"/>
    </source>
</evidence>
<accession>A0A9X0D905</accession>
<dbReference type="EMBL" id="MU825404">
    <property type="protein sequence ID" value="KAJ7391797.1"/>
    <property type="molecule type" value="Genomic_DNA"/>
</dbReference>
<feature type="compositionally biased region" description="Acidic residues" evidence="5">
    <location>
        <begin position="354"/>
        <end position="369"/>
    </location>
</feature>
<dbReference type="PROSITE" id="PS51450">
    <property type="entry name" value="LRR"/>
    <property type="match status" value="1"/>
</dbReference>
<evidence type="ECO:0000256" key="2">
    <source>
        <dbReference type="ARBA" id="ARBA00022490"/>
    </source>
</evidence>
<dbReference type="GO" id="GO:0016301">
    <property type="term" value="F:kinase activity"/>
    <property type="evidence" value="ECO:0007669"/>
    <property type="project" value="UniProtKB-KW"/>
</dbReference>
<keyword evidence="4" id="KW-0677">Repeat</keyword>